<dbReference type="InterPro" id="IPR015421">
    <property type="entry name" value="PyrdxlP-dep_Trfase_major"/>
</dbReference>
<comment type="catalytic activity">
    <reaction evidence="8">
        <text>L-histidinol phosphate + 2-oxoglutarate = 3-(imidazol-4-yl)-2-oxopropyl phosphate + L-glutamate</text>
        <dbReference type="Rhea" id="RHEA:23744"/>
        <dbReference type="ChEBI" id="CHEBI:16810"/>
        <dbReference type="ChEBI" id="CHEBI:29985"/>
        <dbReference type="ChEBI" id="CHEBI:57766"/>
        <dbReference type="ChEBI" id="CHEBI:57980"/>
        <dbReference type="EC" id="2.6.1.9"/>
    </reaction>
</comment>
<name>A0AAE3DFK2_9FIRM</name>
<gene>
    <name evidence="12" type="ORF">LKD37_14630</name>
</gene>
<evidence type="ECO:0000256" key="5">
    <source>
        <dbReference type="ARBA" id="ARBA00022679"/>
    </source>
</evidence>
<comment type="similarity">
    <text evidence="2">Belongs to the class-II pyridoxal-phosphate-dependent aminotransferase family. Histidinol-phosphate aminotransferase subfamily.</text>
</comment>
<dbReference type="Gene3D" id="3.90.550.10">
    <property type="entry name" value="Spore Coat Polysaccharide Biosynthesis Protein SpsA, Chain A"/>
    <property type="match status" value="1"/>
</dbReference>
<accession>A0AAE3DFK2</accession>
<keyword evidence="6" id="KW-0663">Pyridoxal phosphate</keyword>
<dbReference type="EC" id="2.6.1.-" evidence="9"/>
<keyword evidence="7" id="KW-0368">Histidine biosynthesis</keyword>
<dbReference type="Pfam" id="PF00155">
    <property type="entry name" value="Aminotran_1_2"/>
    <property type="match status" value="1"/>
</dbReference>
<comment type="similarity">
    <text evidence="9">Belongs to the class-I pyridoxal-phosphate-dependent aminotransferase family.</text>
</comment>
<dbReference type="InterPro" id="IPR004839">
    <property type="entry name" value="Aminotransferase_I/II_large"/>
</dbReference>
<sequence>MQAIILAAGMGKRLKELTQDRTKCMVQVNGVALIDRMLHQIESRHLSRIVIVVGYEGEKLMKYIDTLGIRTPIVYVQNPIYDKTNNIYSLALAKDYLCQDDTLLFESDLIFEDAVIDQLLDDPRETLALVDKYESWMDGTCVKLGPDDSIASFVPSKNFRFEEAHEYYKTVNIYKFGRHFSRTHYVPFLEAYSKALGNNEYYEQVLRVIAMLDDPEIRAKRLNGQLWYEIDDIQDLDIASSMFAQDPDLRVSLMQGRYGGYWRYPQLLDFCYLVNPYFPPQRLIDEIQANFTPLLTQYPSGMRVNALLAARNFAVHQRNILVGNGAAELIKALMARLEGVTGFIRPTFEEYPNRYQDRPNVCFTPAGPDFRYTADDLMAFFGPQDIDNLVLINPDNPTGNYIPAPDVLRLADWAQEKGIRLILDESFADFADEADNTFIRQDLLDRYRRLYVVKSISKSYGVPGLRLGVLASGDQDLIAALKKDVAIWNINSFAEFYMQIEEKYKKDYARSLELIRAERARFRRELEKLPNLRVIPSQANYLMVELLGGLSARAITRDLLVNRCILVKDLSPKLGGQQYLRLAVRDTRDNDRLLEALRPLCGA</sequence>
<dbReference type="Gene3D" id="3.90.1150.10">
    <property type="entry name" value="Aspartate Aminotransferase, domain 1"/>
    <property type="match status" value="1"/>
</dbReference>
<dbReference type="InterPro" id="IPR025877">
    <property type="entry name" value="MobA-like_NTP_Trfase"/>
</dbReference>
<feature type="domain" description="MobA-like NTP transferase" evidence="11">
    <location>
        <begin position="3"/>
        <end position="123"/>
    </location>
</feature>
<dbReference type="InterPro" id="IPR050106">
    <property type="entry name" value="HistidinolP_aminotransfase"/>
</dbReference>
<keyword evidence="5 9" id="KW-0808">Transferase</keyword>
<dbReference type="Gene3D" id="3.40.640.10">
    <property type="entry name" value="Type I PLP-dependent aspartate aminotransferase-like (Major domain)"/>
    <property type="match status" value="1"/>
</dbReference>
<dbReference type="InterPro" id="IPR015424">
    <property type="entry name" value="PyrdxlP-dep_Trfase"/>
</dbReference>
<evidence type="ECO:0000256" key="4">
    <source>
        <dbReference type="ARBA" id="ARBA00022605"/>
    </source>
</evidence>
<keyword evidence="3 9" id="KW-0032">Aminotransferase</keyword>
<dbReference type="GO" id="GO:0000105">
    <property type="term" value="P:L-histidine biosynthetic process"/>
    <property type="evidence" value="ECO:0007669"/>
    <property type="project" value="UniProtKB-KW"/>
</dbReference>
<evidence type="ECO:0000256" key="6">
    <source>
        <dbReference type="ARBA" id="ARBA00022898"/>
    </source>
</evidence>
<dbReference type="InterPro" id="IPR029044">
    <property type="entry name" value="Nucleotide-diphossugar_trans"/>
</dbReference>
<dbReference type="PANTHER" id="PTHR43643:SF6">
    <property type="entry name" value="HISTIDINOL-PHOSPHATE AMINOTRANSFERASE"/>
    <property type="match status" value="1"/>
</dbReference>
<evidence type="ECO:0000256" key="1">
    <source>
        <dbReference type="ARBA" id="ARBA00005011"/>
    </source>
</evidence>
<proteinExistence type="inferred from homology"/>
<keyword evidence="13" id="KW-1185">Reference proteome</keyword>
<comment type="pathway">
    <text evidence="1">Amino-acid biosynthesis; L-histidine biosynthesis; L-histidine from 5-phospho-alpha-D-ribose 1-diphosphate: step 7/9.</text>
</comment>
<dbReference type="InterPro" id="IPR004838">
    <property type="entry name" value="NHTrfase_class1_PyrdxlP-BS"/>
</dbReference>
<reference evidence="12" key="1">
    <citation type="submission" date="2021-10" db="EMBL/GenBank/DDBJ databases">
        <title>Anaerobic single-cell dispensing facilitates the cultivation of human gut bacteria.</title>
        <authorList>
            <person name="Afrizal A."/>
        </authorList>
    </citation>
    <scope>NUCLEOTIDE SEQUENCE</scope>
    <source>
        <strain evidence="12">CLA-AA-H272</strain>
    </source>
</reference>
<evidence type="ECO:0000256" key="2">
    <source>
        <dbReference type="ARBA" id="ARBA00007970"/>
    </source>
</evidence>
<dbReference type="PANTHER" id="PTHR43643">
    <property type="entry name" value="HISTIDINOL-PHOSPHATE AMINOTRANSFERASE 2"/>
    <property type="match status" value="1"/>
</dbReference>
<evidence type="ECO:0000256" key="3">
    <source>
        <dbReference type="ARBA" id="ARBA00022576"/>
    </source>
</evidence>
<dbReference type="Proteomes" id="UP001199319">
    <property type="component" value="Unassembled WGS sequence"/>
</dbReference>
<dbReference type="EMBL" id="JAJEPW010000066">
    <property type="protein sequence ID" value="MCC2130730.1"/>
    <property type="molecule type" value="Genomic_DNA"/>
</dbReference>
<dbReference type="RefSeq" id="WP_302929879.1">
    <property type="nucleotide sequence ID" value="NZ_JAJEPW010000066.1"/>
</dbReference>
<dbReference type="AlphaFoldDB" id="A0AAE3DFK2"/>
<evidence type="ECO:0000313" key="12">
    <source>
        <dbReference type="EMBL" id="MCC2130730.1"/>
    </source>
</evidence>
<dbReference type="GO" id="GO:0030170">
    <property type="term" value="F:pyridoxal phosphate binding"/>
    <property type="evidence" value="ECO:0007669"/>
    <property type="project" value="InterPro"/>
</dbReference>
<organism evidence="12 13">
    <name type="scientific">Brotocaccenecus cirricatena</name>
    <dbReference type="NCBI Taxonomy" id="3064195"/>
    <lineage>
        <taxon>Bacteria</taxon>
        <taxon>Bacillati</taxon>
        <taxon>Bacillota</taxon>
        <taxon>Clostridia</taxon>
        <taxon>Eubacteriales</taxon>
        <taxon>Oscillospiraceae</taxon>
        <taxon>Brotocaccenecus</taxon>
    </lineage>
</organism>
<evidence type="ECO:0000256" key="8">
    <source>
        <dbReference type="ARBA" id="ARBA00047481"/>
    </source>
</evidence>
<dbReference type="CDD" id="cd00609">
    <property type="entry name" value="AAT_like"/>
    <property type="match status" value="1"/>
</dbReference>
<dbReference type="PROSITE" id="PS00105">
    <property type="entry name" value="AA_TRANSFER_CLASS_1"/>
    <property type="match status" value="1"/>
</dbReference>
<dbReference type="GO" id="GO:0004400">
    <property type="term" value="F:histidinol-phosphate transaminase activity"/>
    <property type="evidence" value="ECO:0007669"/>
    <property type="project" value="UniProtKB-EC"/>
</dbReference>
<dbReference type="InterPro" id="IPR015422">
    <property type="entry name" value="PyrdxlP-dep_Trfase_small"/>
</dbReference>
<evidence type="ECO:0000259" key="11">
    <source>
        <dbReference type="Pfam" id="PF12804"/>
    </source>
</evidence>
<dbReference type="SUPFAM" id="SSF53383">
    <property type="entry name" value="PLP-dependent transferases"/>
    <property type="match status" value="1"/>
</dbReference>
<comment type="cofactor">
    <cofactor evidence="9">
        <name>pyridoxal 5'-phosphate</name>
        <dbReference type="ChEBI" id="CHEBI:597326"/>
    </cofactor>
</comment>
<comment type="caution">
    <text evidence="12">The sequence shown here is derived from an EMBL/GenBank/DDBJ whole genome shotgun (WGS) entry which is preliminary data.</text>
</comment>
<evidence type="ECO:0000259" key="10">
    <source>
        <dbReference type="Pfam" id="PF00155"/>
    </source>
</evidence>
<feature type="domain" description="Aminotransferase class I/classII large" evidence="10">
    <location>
        <begin position="316"/>
        <end position="597"/>
    </location>
</feature>
<dbReference type="GO" id="GO:0016779">
    <property type="term" value="F:nucleotidyltransferase activity"/>
    <property type="evidence" value="ECO:0007669"/>
    <property type="project" value="UniProtKB-ARBA"/>
</dbReference>
<evidence type="ECO:0000313" key="13">
    <source>
        <dbReference type="Proteomes" id="UP001199319"/>
    </source>
</evidence>
<dbReference type="CDD" id="cd02523">
    <property type="entry name" value="PC_cytidylyltransferase"/>
    <property type="match status" value="1"/>
</dbReference>
<keyword evidence="4" id="KW-0028">Amino-acid biosynthesis</keyword>
<evidence type="ECO:0000256" key="9">
    <source>
        <dbReference type="RuleBase" id="RU000481"/>
    </source>
</evidence>
<dbReference type="SUPFAM" id="SSF53448">
    <property type="entry name" value="Nucleotide-diphospho-sugar transferases"/>
    <property type="match status" value="1"/>
</dbReference>
<evidence type="ECO:0000256" key="7">
    <source>
        <dbReference type="ARBA" id="ARBA00023102"/>
    </source>
</evidence>
<protein>
    <recommendedName>
        <fullName evidence="9">Aminotransferase</fullName>
        <ecNumber evidence="9">2.6.1.-</ecNumber>
    </recommendedName>
</protein>
<dbReference type="Pfam" id="PF12804">
    <property type="entry name" value="NTP_transf_3"/>
    <property type="match status" value="1"/>
</dbReference>